<sequence>MLKIAGFSRNGRSVPRHRCRRQGNVQLAALAPNIQELGLLWSRPALDQREAWLWEVDITAIRSGPCHGNTQHRRGSLNPLILLPRSWY</sequence>
<reference evidence="1" key="1">
    <citation type="submission" date="2011-11" db="EMBL/GenBank/DDBJ databases">
        <title>The Genome Sequence of Fusarium oxysporum PHW808.</title>
        <authorList>
            <consortium name="The Broad Institute Genome Sequencing Platform"/>
            <person name="Ma L.-J."/>
            <person name="Gale L.R."/>
            <person name="Schwartz D.C."/>
            <person name="Zhou S."/>
            <person name="Corby-Kistler H."/>
            <person name="Young S.K."/>
            <person name="Zeng Q."/>
            <person name="Gargeya S."/>
            <person name="Fitzgerald M."/>
            <person name="Haas B."/>
            <person name="Abouelleil A."/>
            <person name="Alvarado L."/>
            <person name="Arachchi H.M."/>
            <person name="Berlin A."/>
            <person name="Brown A."/>
            <person name="Chapman S.B."/>
            <person name="Chen Z."/>
            <person name="Dunbar C."/>
            <person name="Freedman E."/>
            <person name="Gearin G."/>
            <person name="Goldberg J."/>
            <person name="Griggs A."/>
            <person name="Gujja S."/>
            <person name="Heiman D."/>
            <person name="Howarth C."/>
            <person name="Larson L."/>
            <person name="Lui A."/>
            <person name="MacDonald P.J.P."/>
            <person name="Montmayeur A."/>
            <person name="Murphy C."/>
            <person name="Neiman D."/>
            <person name="Pearson M."/>
            <person name="Priest M."/>
            <person name="Roberts A."/>
            <person name="Saif S."/>
            <person name="Shea T."/>
            <person name="Shenoy N."/>
            <person name="Sisk P."/>
            <person name="Stolte C."/>
            <person name="Sykes S."/>
            <person name="Wortman J."/>
            <person name="Nusbaum C."/>
            <person name="Birren B."/>
        </authorList>
    </citation>
    <scope>NUCLEOTIDE SEQUENCE [LARGE SCALE GENOMIC DNA]</scope>
    <source>
        <strain evidence="1">54008</strain>
    </source>
</reference>
<protein>
    <submittedName>
        <fullName evidence="1">Uncharacterized protein</fullName>
    </submittedName>
</protein>
<reference evidence="1" key="2">
    <citation type="submission" date="2014-03" db="EMBL/GenBank/DDBJ databases">
        <title>The Genome Annotation of Fusarium oxysporum PHW808.</title>
        <authorList>
            <consortium name="The Broad Institute Genomics Platform"/>
            <person name="Ma L.-J."/>
            <person name="Corby-Kistler H."/>
            <person name="Broz K."/>
            <person name="Gale L.R."/>
            <person name="Jonkers W."/>
            <person name="O'Donnell K."/>
            <person name="Ploetz R."/>
            <person name="Steinberg C."/>
            <person name="Schwartz D.C."/>
            <person name="VanEtten H."/>
            <person name="Zhou S."/>
            <person name="Young S.K."/>
            <person name="Zeng Q."/>
            <person name="Gargeya S."/>
            <person name="Fitzgerald M."/>
            <person name="Abouelleil A."/>
            <person name="Alvarado L."/>
            <person name="Chapman S.B."/>
            <person name="Gainer-Dewar J."/>
            <person name="Goldberg J."/>
            <person name="Griggs A."/>
            <person name="Gujja S."/>
            <person name="Hansen M."/>
            <person name="Howarth C."/>
            <person name="Imamovic A."/>
            <person name="Ireland A."/>
            <person name="Larimer J."/>
            <person name="McCowan C."/>
            <person name="Murphy C."/>
            <person name="Pearson M."/>
            <person name="Poon T.W."/>
            <person name="Priest M."/>
            <person name="Roberts A."/>
            <person name="Saif S."/>
            <person name="Shea T."/>
            <person name="Sykes S."/>
            <person name="Wortman J."/>
            <person name="Nusbaum C."/>
            <person name="Birren B."/>
        </authorList>
    </citation>
    <scope>NUCLEOTIDE SEQUENCE</scope>
    <source>
        <strain evidence="1">54008</strain>
    </source>
</reference>
<gene>
    <name evidence="1" type="ORF">FOPG_19217</name>
</gene>
<proteinExistence type="predicted"/>
<dbReference type="Proteomes" id="UP000030676">
    <property type="component" value="Unassembled WGS sequence"/>
</dbReference>
<evidence type="ECO:0000313" key="1">
    <source>
        <dbReference type="EMBL" id="EXL64522.1"/>
    </source>
</evidence>
<name>X0GLM7_FUSOX</name>
<organism evidence="1">
    <name type="scientific">Fusarium oxysporum f. sp. conglutinans race 2 54008</name>
    <dbReference type="NCBI Taxonomy" id="1089457"/>
    <lineage>
        <taxon>Eukaryota</taxon>
        <taxon>Fungi</taxon>
        <taxon>Dikarya</taxon>
        <taxon>Ascomycota</taxon>
        <taxon>Pezizomycotina</taxon>
        <taxon>Sordariomycetes</taxon>
        <taxon>Hypocreomycetidae</taxon>
        <taxon>Hypocreales</taxon>
        <taxon>Nectriaceae</taxon>
        <taxon>Fusarium</taxon>
        <taxon>Fusarium oxysporum species complex</taxon>
    </lineage>
</organism>
<dbReference type="AlphaFoldDB" id="X0GLM7"/>
<dbReference type="EMBL" id="KK034052">
    <property type="protein sequence ID" value="EXL64522.1"/>
    <property type="molecule type" value="Genomic_DNA"/>
</dbReference>
<accession>X0GLM7</accession>
<dbReference type="HOGENOM" id="CLU_2469168_0_0_1"/>